<dbReference type="PANTHER" id="PTHR30433">
    <property type="entry name" value="CHEMOTAXIS PROTEIN MOTA"/>
    <property type="match status" value="1"/>
</dbReference>
<keyword evidence="1" id="KW-0812">Transmembrane</keyword>
<protein>
    <recommendedName>
        <fullName evidence="3">MotA/TolQ/ExbB proton channel domain-containing protein</fullName>
    </recommendedName>
</protein>
<evidence type="ECO:0000313" key="2">
    <source>
        <dbReference type="EMBL" id="SVC10789.1"/>
    </source>
</evidence>
<name>A0A382JGG1_9ZZZZ</name>
<accession>A0A382JGG1</accession>
<dbReference type="InterPro" id="IPR047055">
    <property type="entry name" value="MotA-like"/>
</dbReference>
<keyword evidence="1" id="KW-1133">Transmembrane helix</keyword>
<gene>
    <name evidence="2" type="ORF">METZ01_LOCUS263643</name>
</gene>
<reference evidence="2" key="1">
    <citation type="submission" date="2018-05" db="EMBL/GenBank/DDBJ databases">
        <authorList>
            <person name="Lanie J.A."/>
            <person name="Ng W.-L."/>
            <person name="Kazmierczak K.M."/>
            <person name="Andrzejewski T.M."/>
            <person name="Davidsen T.M."/>
            <person name="Wayne K.J."/>
            <person name="Tettelin H."/>
            <person name="Glass J.I."/>
            <person name="Rusch D."/>
            <person name="Podicherti R."/>
            <person name="Tsui H.-C.T."/>
            <person name="Winkler M.E."/>
        </authorList>
    </citation>
    <scope>NUCLEOTIDE SEQUENCE</scope>
</reference>
<sequence>MAVGSLLGFISAIGLFLAAILTATSKYELFVSSQSILIVLGGTLASAYISFRARYVNLALAEILGLVGRYEVDRKYLNRETGQMIRWGYLVKKEGLVALEKEISGLKDEFLSFAVSMVVSGYEPKDIRDILESAVETTFQRRMVP</sequence>
<evidence type="ECO:0008006" key="3">
    <source>
        <dbReference type="Google" id="ProtNLM"/>
    </source>
</evidence>
<keyword evidence="1" id="KW-0472">Membrane</keyword>
<dbReference type="GO" id="GO:0071978">
    <property type="term" value="P:bacterial-type flagellum-dependent swarming motility"/>
    <property type="evidence" value="ECO:0007669"/>
    <property type="project" value="InterPro"/>
</dbReference>
<proteinExistence type="predicted"/>
<dbReference type="EMBL" id="UINC01073999">
    <property type="protein sequence ID" value="SVC10789.1"/>
    <property type="molecule type" value="Genomic_DNA"/>
</dbReference>
<dbReference type="GO" id="GO:0006935">
    <property type="term" value="P:chemotaxis"/>
    <property type="evidence" value="ECO:0007669"/>
    <property type="project" value="InterPro"/>
</dbReference>
<feature type="transmembrane region" description="Helical" evidence="1">
    <location>
        <begin position="32"/>
        <end position="51"/>
    </location>
</feature>
<feature type="non-terminal residue" evidence="2">
    <location>
        <position position="145"/>
    </location>
</feature>
<dbReference type="GO" id="GO:0005886">
    <property type="term" value="C:plasma membrane"/>
    <property type="evidence" value="ECO:0007669"/>
    <property type="project" value="TreeGrafter"/>
</dbReference>
<organism evidence="2">
    <name type="scientific">marine metagenome</name>
    <dbReference type="NCBI Taxonomy" id="408172"/>
    <lineage>
        <taxon>unclassified sequences</taxon>
        <taxon>metagenomes</taxon>
        <taxon>ecological metagenomes</taxon>
    </lineage>
</organism>
<evidence type="ECO:0000256" key="1">
    <source>
        <dbReference type="SAM" id="Phobius"/>
    </source>
</evidence>
<dbReference type="AlphaFoldDB" id="A0A382JGG1"/>